<name>A0ABD7X2E1_PRIAR</name>
<sequence length="333" mass="35403">MALQDVTVSIELSKPSGLVGLGKPLIITQKTGASTIKNYSDIEDVKPDFAATTEAYKKAAAILGQENRPASVAIATYDPAGTTVKTAVDAVGKYFDNDWFFVLTAGVELTDEIAVADYVEGKKVKFYAVKVTDVADLNAFKVKNYAYVMVYYHPTDQLEAAAVGALGSVDVGSITWKFKTLAVITPVAMTADELTAIHEAGGNTYVTKAGTPQTSEGITASGEYIDVIHGKSWLKVNIENSVQQAFANNGKVSFDSRGIALLNGAVTTVLQKGFKQGIIAVDDDDNPIYTVETVSRTETPAEDRAARVYNGLSFSLELAGAIHEAKIKGQIAG</sequence>
<evidence type="ECO:0000313" key="1">
    <source>
        <dbReference type="EMBL" id="WEA46811.1"/>
    </source>
</evidence>
<organism evidence="1 2">
    <name type="scientific">Priestia aryabhattai</name>
    <name type="common">Bacillus aryabhattai</name>
    <dbReference type="NCBI Taxonomy" id="412384"/>
    <lineage>
        <taxon>Bacteria</taxon>
        <taxon>Bacillati</taxon>
        <taxon>Bacillota</taxon>
        <taxon>Bacilli</taxon>
        <taxon>Bacillales</taxon>
        <taxon>Bacillaceae</taxon>
        <taxon>Priestia</taxon>
    </lineage>
</organism>
<dbReference type="EMBL" id="CP118718">
    <property type="protein sequence ID" value="WEA46811.1"/>
    <property type="molecule type" value="Genomic_DNA"/>
</dbReference>
<protein>
    <submittedName>
        <fullName evidence="1">DUF3383 family protein</fullName>
    </submittedName>
</protein>
<dbReference type="RefSeq" id="WP_275037504.1">
    <property type="nucleotide sequence ID" value="NZ_CP118718.1"/>
</dbReference>
<dbReference type="AlphaFoldDB" id="A0ABD7X2E1"/>
<dbReference type="Proteomes" id="UP001220217">
    <property type="component" value="Chromosome"/>
</dbReference>
<proteinExistence type="predicted"/>
<dbReference type="Pfam" id="PF11863">
    <property type="entry name" value="DUF3383"/>
    <property type="match status" value="1"/>
</dbReference>
<evidence type="ECO:0000313" key="2">
    <source>
        <dbReference type="Proteomes" id="UP001220217"/>
    </source>
</evidence>
<dbReference type="InterPro" id="IPR021808">
    <property type="entry name" value="DUF3383"/>
</dbReference>
<accession>A0ABD7X2E1</accession>
<gene>
    <name evidence="1" type="ORF">PWO00_12865</name>
</gene>
<reference evidence="1 2" key="1">
    <citation type="submission" date="2023-02" db="EMBL/GenBank/DDBJ databases">
        <title>Complete genome sequence of Priestia aryabhattai G5MAi6, a methanol-tolerant strain isolated from tap water in Hong Kong.</title>
        <authorList>
            <person name="Leung K.M."/>
            <person name="Lai G.K.K."/>
            <person name="Griffin S.D.J."/>
        </authorList>
    </citation>
    <scope>NUCLEOTIDE SEQUENCE [LARGE SCALE GENOMIC DNA]</scope>
    <source>
        <strain evidence="1 2">G5MAi6</strain>
    </source>
</reference>